<dbReference type="Pfam" id="PF00024">
    <property type="entry name" value="PAN_1"/>
    <property type="match status" value="1"/>
</dbReference>
<protein>
    <recommendedName>
        <fullName evidence="2">Apple domain-containing protein</fullName>
    </recommendedName>
</protein>
<dbReference type="EMBL" id="CAJNOE010000173">
    <property type="protein sequence ID" value="CAF1010559.1"/>
    <property type="molecule type" value="Genomic_DNA"/>
</dbReference>
<comment type="caution">
    <text evidence="3">The sequence shown here is derived from an EMBL/GenBank/DDBJ whole genome shotgun (WGS) entry which is preliminary data.</text>
</comment>
<feature type="chain" id="PRO_5032819419" description="Apple domain-containing protein" evidence="1">
    <location>
        <begin position="19"/>
        <end position="103"/>
    </location>
</feature>
<accession>A0A814HIB0</accession>
<dbReference type="Gene3D" id="3.50.4.10">
    <property type="entry name" value="Hepatocyte Growth Factor"/>
    <property type="match status" value="1"/>
</dbReference>
<feature type="domain" description="Apple" evidence="2">
    <location>
        <begin position="36"/>
        <end position="103"/>
    </location>
</feature>
<reference evidence="3" key="1">
    <citation type="submission" date="2021-02" db="EMBL/GenBank/DDBJ databases">
        <authorList>
            <person name="Nowell W R."/>
        </authorList>
    </citation>
    <scope>NUCLEOTIDE SEQUENCE</scope>
</reference>
<organism evidence="3 4">
    <name type="scientific">Adineta steineri</name>
    <dbReference type="NCBI Taxonomy" id="433720"/>
    <lineage>
        <taxon>Eukaryota</taxon>
        <taxon>Metazoa</taxon>
        <taxon>Spiralia</taxon>
        <taxon>Gnathifera</taxon>
        <taxon>Rotifera</taxon>
        <taxon>Eurotatoria</taxon>
        <taxon>Bdelloidea</taxon>
        <taxon>Adinetida</taxon>
        <taxon>Adinetidae</taxon>
        <taxon>Adineta</taxon>
    </lineage>
</organism>
<dbReference type="AlphaFoldDB" id="A0A814HIB0"/>
<dbReference type="Proteomes" id="UP000663860">
    <property type="component" value="Unassembled WGS sequence"/>
</dbReference>
<evidence type="ECO:0000256" key="1">
    <source>
        <dbReference type="SAM" id="SignalP"/>
    </source>
</evidence>
<evidence type="ECO:0000313" key="4">
    <source>
        <dbReference type="Proteomes" id="UP000663860"/>
    </source>
</evidence>
<dbReference type="InterPro" id="IPR003609">
    <property type="entry name" value="Pan_app"/>
</dbReference>
<dbReference type="SUPFAM" id="SSF57414">
    <property type="entry name" value="Hairpin loop containing domain-like"/>
    <property type="match status" value="1"/>
</dbReference>
<proteinExistence type="predicted"/>
<sequence>MRNIFILFLFGIIRQTTTENSHSLLLIKLNDVQYECDILDCSTPTIISVSNVQSCQFACLSDNNCRTFTFQQSTNLCKLFADIPSQFGSMVPQIGVITFTAVY</sequence>
<dbReference type="PROSITE" id="PS50948">
    <property type="entry name" value="PAN"/>
    <property type="match status" value="1"/>
</dbReference>
<gene>
    <name evidence="3" type="ORF">IZO911_LOCUS18155</name>
</gene>
<keyword evidence="1" id="KW-0732">Signal</keyword>
<feature type="signal peptide" evidence="1">
    <location>
        <begin position="1"/>
        <end position="18"/>
    </location>
</feature>
<evidence type="ECO:0000313" key="3">
    <source>
        <dbReference type="EMBL" id="CAF1010559.1"/>
    </source>
</evidence>
<evidence type="ECO:0000259" key="2">
    <source>
        <dbReference type="PROSITE" id="PS50948"/>
    </source>
</evidence>
<name>A0A814HIB0_9BILA</name>